<proteinExistence type="predicted"/>
<feature type="compositionally biased region" description="Low complexity" evidence="4">
    <location>
        <begin position="331"/>
        <end position="341"/>
    </location>
</feature>
<comment type="caution">
    <text evidence="7">The sequence shown here is derived from an EMBL/GenBank/DDBJ whole genome shotgun (WGS) entry which is preliminary data.</text>
</comment>
<name>A0ABP9YW34_9FUNG</name>
<evidence type="ECO:0000259" key="5">
    <source>
        <dbReference type="PROSITE" id="PS50105"/>
    </source>
</evidence>
<feature type="domain" description="HMG box" evidence="6">
    <location>
        <begin position="227"/>
        <end position="293"/>
    </location>
</feature>
<protein>
    <recommendedName>
        <fullName evidence="9">HMG box domain-containing protein</fullName>
    </recommendedName>
</protein>
<dbReference type="PROSITE" id="PS50105">
    <property type="entry name" value="SAM_DOMAIN"/>
    <property type="match status" value="1"/>
</dbReference>
<feature type="compositionally biased region" description="Polar residues" evidence="4">
    <location>
        <begin position="167"/>
        <end position="186"/>
    </location>
</feature>
<evidence type="ECO:0000256" key="4">
    <source>
        <dbReference type="SAM" id="MobiDB-lite"/>
    </source>
</evidence>
<feature type="region of interest" description="Disordered" evidence="4">
    <location>
        <begin position="322"/>
        <end position="466"/>
    </location>
</feature>
<feature type="domain" description="SAM" evidence="5">
    <location>
        <begin position="19"/>
        <end position="64"/>
    </location>
</feature>
<dbReference type="EMBL" id="BAABUK010000009">
    <property type="protein sequence ID" value="GAA5811063.1"/>
    <property type="molecule type" value="Genomic_DNA"/>
</dbReference>
<keyword evidence="1 3" id="KW-0238">DNA-binding</keyword>
<dbReference type="Gene3D" id="1.10.30.10">
    <property type="entry name" value="High mobility group box domain"/>
    <property type="match status" value="1"/>
</dbReference>
<dbReference type="InterPro" id="IPR009071">
    <property type="entry name" value="HMG_box_dom"/>
</dbReference>
<evidence type="ECO:0000313" key="8">
    <source>
        <dbReference type="Proteomes" id="UP001473302"/>
    </source>
</evidence>
<dbReference type="Proteomes" id="UP001473302">
    <property type="component" value="Unassembled WGS sequence"/>
</dbReference>
<evidence type="ECO:0000256" key="1">
    <source>
        <dbReference type="ARBA" id="ARBA00023125"/>
    </source>
</evidence>
<reference evidence="7 8" key="1">
    <citation type="submission" date="2024-04" db="EMBL/GenBank/DDBJ databases">
        <title>genome sequences of Mucor flavus KT1a and Helicostylum pulchrum KT1b strains isolated from the surface of a dry-aged beef.</title>
        <authorList>
            <person name="Toyotome T."/>
            <person name="Hosono M."/>
            <person name="Torimaru M."/>
            <person name="Fukuda K."/>
            <person name="Mikami N."/>
        </authorList>
    </citation>
    <scope>NUCLEOTIDE SEQUENCE [LARGE SCALE GENOMIC DNA]</scope>
    <source>
        <strain evidence="7 8">KT1a</strain>
    </source>
</reference>
<keyword evidence="8" id="KW-1185">Reference proteome</keyword>
<dbReference type="PANTHER" id="PTHR46040">
    <property type="entry name" value="HIGH MOBILITY GROUP PROTEIN 2"/>
    <property type="match status" value="1"/>
</dbReference>
<evidence type="ECO:0008006" key="9">
    <source>
        <dbReference type="Google" id="ProtNLM"/>
    </source>
</evidence>
<dbReference type="InterPro" id="IPR051965">
    <property type="entry name" value="ChromReg_NeuronalGeneExpr"/>
</dbReference>
<feature type="compositionally biased region" description="Polar residues" evidence="4">
    <location>
        <begin position="135"/>
        <end position="157"/>
    </location>
</feature>
<dbReference type="SUPFAM" id="SSF47769">
    <property type="entry name" value="SAM/Pointed domain"/>
    <property type="match status" value="1"/>
</dbReference>
<sequence>MDSYTTNAKPKENPSFTYQNLDNVKGFLKELNLQQYVAAFIDEGFESLPAIREITEEDLIALNVKRGHRRVIQRGIATLNGIPKTQPLIVIAPASSFTTLQPRLDIVHTKSVDNNSSEGSAYTNSGYGSMGSPRHISSTAQKYESSNSSQYASNPQHTHNDLLLDPQSETQSSNDDIASKNMTSAVEGSRSSFSSNDDEEENDADGNMDLPIKRKYRRHPKPDKNAPIKPPSAYIMFSNDARAELKDHNMSFVEIAKLVGDQWKNLGVNLKHQYERTAMRAKDEYIDALNAYRQTNEYKNYQTYLNNFKSEQDATNRKIARLRKKAKRDSPGSGSMADSSSNTESNIKTRRSDASLGSSHSTDADNPRSSSSSGSSDIYKVHLKNNPSAKNDNGSGTGSDEGSTTRNSNSPDDVLTTSQLSRQEMEEDNNGDECYSPQQNAPPFVSDSMVESNYHRLPFTDKTAAT</sequence>
<feature type="compositionally biased region" description="Polar residues" evidence="4">
    <location>
        <begin position="112"/>
        <end position="127"/>
    </location>
</feature>
<organism evidence="7 8">
    <name type="scientific">Mucor flavus</name>
    <dbReference type="NCBI Taxonomy" id="439312"/>
    <lineage>
        <taxon>Eukaryota</taxon>
        <taxon>Fungi</taxon>
        <taxon>Fungi incertae sedis</taxon>
        <taxon>Mucoromycota</taxon>
        <taxon>Mucoromycotina</taxon>
        <taxon>Mucoromycetes</taxon>
        <taxon>Mucorales</taxon>
        <taxon>Mucorineae</taxon>
        <taxon>Mucoraceae</taxon>
        <taxon>Mucor</taxon>
    </lineage>
</organism>
<feature type="DNA-binding region" description="HMG box" evidence="3">
    <location>
        <begin position="227"/>
        <end position="293"/>
    </location>
</feature>
<dbReference type="Pfam" id="PF00505">
    <property type="entry name" value="HMG_box"/>
    <property type="match status" value="1"/>
</dbReference>
<evidence type="ECO:0000259" key="6">
    <source>
        <dbReference type="PROSITE" id="PS50118"/>
    </source>
</evidence>
<feature type="compositionally biased region" description="Polar residues" evidence="4">
    <location>
        <begin position="406"/>
        <end position="422"/>
    </location>
</feature>
<keyword evidence="2 3" id="KW-0539">Nucleus</keyword>
<dbReference type="SUPFAM" id="SSF47095">
    <property type="entry name" value="HMG-box"/>
    <property type="match status" value="1"/>
</dbReference>
<dbReference type="Gene3D" id="1.10.150.50">
    <property type="entry name" value="Transcription Factor, Ets-1"/>
    <property type="match status" value="1"/>
</dbReference>
<dbReference type="Pfam" id="PF00536">
    <property type="entry name" value="SAM_1"/>
    <property type="match status" value="1"/>
</dbReference>
<dbReference type="InterPro" id="IPR013761">
    <property type="entry name" value="SAM/pointed_sf"/>
</dbReference>
<accession>A0ABP9YW34</accession>
<feature type="compositionally biased region" description="Acidic residues" evidence="4">
    <location>
        <begin position="196"/>
        <end position="206"/>
    </location>
</feature>
<dbReference type="SMART" id="SM00398">
    <property type="entry name" value="HMG"/>
    <property type="match status" value="1"/>
</dbReference>
<gene>
    <name evidence="7" type="ORF">MFLAVUS_004492</name>
</gene>
<dbReference type="InterPro" id="IPR036910">
    <property type="entry name" value="HMG_box_dom_sf"/>
</dbReference>
<dbReference type="SMART" id="SM00454">
    <property type="entry name" value="SAM"/>
    <property type="match status" value="1"/>
</dbReference>
<dbReference type="PANTHER" id="PTHR46040:SF3">
    <property type="entry name" value="HIGH MOBILITY GROUP PROTEIN 2"/>
    <property type="match status" value="1"/>
</dbReference>
<evidence type="ECO:0000256" key="2">
    <source>
        <dbReference type="ARBA" id="ARBA00023242"/>
    </source>
</evidence>
<feature type="region of interest" description="Disordered" evidence="4">
    <location>
        <begin position="111"/>
        <end position="232"/>
    </location>
</feature>
<dbReference type="InterPro" id="IPR001660">
    <property type="entry name" value="SAM"/>
</dbReference>
<dbReference type="PROSITE" id="PS50118">
    <property type="entry name" value="HMG_BOX_2"/>
    <property type="match status" value="1"/>
</dbReference>
<evidence type="ECO:0000256" key="3">
    <source>
        <dbReference type="PROSITE-ProRule" id="PRU00267"/>
    </source>
</evidence>
<evidence type="ECO:0000313" key="7">
    <source>
        <dbReference type="EMBL" id="GAA5811063.1"/>
    </source>
</evidence>